<dbReference type="Proteomes" id="UP000503447">
    <property type="component" value="Chromosome"/>
</dbReference>
<dbReference type="SUPFAM" id="SSF53383">
    <property type="entry name" value="PLP-dependent transferases"/>
    <property type="match status" value="1"/>
</dbReference>
<organism evidence="6 7">
    <name type="scientific">Frigoriglobus tundricola</name>
    <dbReference type="NCBI Taxonomy" id="2774151"/>
    <lineage>
        <taxon>Bacteria</taxon>
        <taxon>Pseudomonadati</taxon>
        <taxon>Planctomycetota</taxon>
        <taxon>Planctomycetia</taxon>
        <taxon>Gemmatales</taxon>
        <taxon>Gemmataceae</taxon>
        <taxon>Frigoriglobus</taxon>
    </lineage>
</organism>
<accession>A0A6M5Z1U2</accession>
<dbReference type="InterPro" id="IPR005814">
    <property type="entry name" value="Aminotrans_3"/>
</dbReference>
<sequence length="466" mass="50374">MPLPIQHALEPRSNVDRAALTTLEPHALRTFTPTQAVIAHSAGVYHWTPDGRRLYDFTSGVLVSNLGHNPVRWMESFSRYMAWPASENAGSVVGVPQGFFPAVPMTAYNAITPVEVEANERLLSLLRSSTGGGRMEQVLWAASGSEAIQKALWAAQARDRTRPMIVATRFGFHGKKGLANAVTGSEADAERDPRVRFVSFPTTECRDVSLRDGPLFDPTPYQKELDALLHQFGRKLGTLITEPYLGGGGSYHPPKAYLQLLERFCRVNDIVFILDEVQSNFGRTGALFAFETYGLEPDIVVLGKGLGNGIPVAAAVGRADVFGALDYGEGSDTWSANPLCCASVLATLDEFAGRDVLGLARRSSAAVERGLVELKELPFVAHVRGERGGMVWGVETRDHDGRTAAEWANALVLTCYQGDGPTAEGIHLLGPLAKKVVRVAPPLVITPDESAAALALMHRAARRLIA</sequence>
<evidence type="ECO:0000256" key="3">
    <source>
        <dbReference type="ARBA" id="ARBA00022679"/>
    </source>
</evidence>
<keyword evidence="2 6" id="KW-0032">Aminotransferase</keyword>
<keyword evidence="3 6" id="KW-0808">Transferase</keyword>
<dbReference type="Pfam" id="PF00202">
    <property type="entry name" value="Aminotran_3"/>
    <property type="match status" value="1"/>
</dbReference>
<evidence type="ECO:0000256" key="2">
    <source>
        <dbReference type="ARBA" id="ARBA00022576"/>
    </source>
</evidence>
<gene>
    <name evidence="6" type="ORF">FTUN_8027</name>
</gene>
<protein>
    <submittedName>
        <fullName evidence="6">Aminotransferase</fullName>
    </submittedName>
</protein>
<evidence type="ECO:0000256" key="1">
    <source>
        <dbReference type="ARBA" id="ARBA00001933"/>
    </source>
</evidence>
<dbReference type="KEGG" id="ftj:FTUN_8027"/>
<dbReference type="AlphaFoldDB" id="A0A6M5Z1U2"/>
<dbReference type="EMBL" id="CP053452">
    <property type="protein sequence ID" value="QJX00398.1"/>
    <property type="molecule type" value="Genomic_DNA"/>
</dbReference>
<dbReference type="InterPro" id="IPR015422">
    <property type="entry name" value="PyrdxlP-dep_Trfase_small"/>
</dbReference>
<evidence type="ECO:0000313" key="7">
    <source>
        <dbReference type="Proteomes" id="UP000503447"/>
    </source>
</evidence>
<dbReference type="GO" id="GO:0030170">
    <property type="term" value="F:pyridoxal phosphate binding"/>
    <property type="evidence" value="ECO:0007669"/>
    <property type="project" value="InterPro"/>
</dbReference>
<dbReference type="Gene3D" id="3.40.640.10">
    <property type="entry name" value="Type I PLP-dependent aspartate aminotransferase-like (Major domain)"/>
    <property type="match status" value="1"/>
</dbReference>
<keyword evidence="4 5" id="KW-0663">Pyridoxal phosphate</keyword>
<evidence type="ECO:0000256" key="4">
    <source>
        <dbReference type="ARBA" id="ARBA00022898"/>
    </source>
</evidence>
<comment type="cofactor">
    <cofactor evidence="1">
        <name>pyridoxal 5'-phosphate</name>
        <dbReference type="ChEBI" id="CHEBI:597326"/>
    </cofactor>
</comment>
<evidence type="ECO:0000313" key="6">
    <source>
        <dbReference type="EMBL" id="QJX00398.1"/>
    </source>
</evidence>
<dbReference type="InterPro" id="IPR050103">
    <property type="entry name" value="Class-III_PLP-dep_AT"/>
</dbReference>
<keyword evidence="7" id="KW-1185">Reference proteome</keyword>
<dbReference type="PANTHER" id="PTHR11986:SF79">
    <property type="entry name" value="ACETYLORNITHINE AMINOTRANSFERASE, MITOCHONDRIAL"/>
    <property type="match status" value="1"/>
</dbReference>
<dbReference type="Gene3D" id="3.90.1150.10">
    <property type="entry name" value="Aspartate Aminotransferase, domain 1"/>
    <property type="match status" value="1"/>
</dbReference>
<dbReference type="GO" id="GO:0042802">
    <property type="term" value="F:identical protein binding"/>
    <property type="evidence" value="ECO:0007669"/>
    <property type="project" value="TreeGrafter"/>
</dbReference>
<dbReference type="RefSeq" id="WP_171475151.1">
    <property type="nucleotide sequence ID" value="NZ_CP053452.2"/>
</dbReference>
<name>A0A6M5Z1U2_9BACT</name>
<reference evidence="7" key="1">
    <citation type="submission" date="2020-05" db="EMBL/GenBank/DDBJ databases">
        <title>Frigoriglobus tundricola gen. nov., sp. nov., a psychrotolerant cellulolytic planctomycete of the family Gemmataceae with two divergent copies of 16S rRNA gene.</title>
        <authorList>
            <person name="Kulichevskaya I.S."/>
            <person name="Ivanova A.A."/>
            <person name="Naumoff D.G."/>
            <person name="Beletsky A.V."/>
            <person name="Rijpstra W.I.C."/>
            <person name="Sinninghe Damste J.S."/>
            <person name="Mardanov A.V."/>
            <person name="Ravin N.V."/>
            <person name="Dedysh S.N."/>
        </authorList>
    </citation>
    <scope>NUCLEOTIDE SEQUENCE [LARGE SCALE GENOMIC DNA]</scope>
    <source>
        <strain evidence="7">PL17</strain>
    </source>
</reference>
<comment type="similarity">
    <text evidence="5">Belongs to the class-III pyridoxal-phosphate-dependent aminotransferase family.</text>
</comment>
<proteinExistence type="inferred from homology"/>
<dbReference type="InterPro" id="IPR015424">
    <property type="entry name" value="PyrdxlP-dep_Trfase"/>
</dbReference>
<dbReference type="InterPro" id="IPR015421">
    <property type="entry name" value="PyrdxlP-dep_Trfase_major"/>
</dbReference>
<dbReference type="PANTHER" id="PTHR11986">
    <property type="entry name" value="AMINOTRANSFERASE CLASS III"/>
    <property type="match status" value="1"/>
</dbReference>
<evidence type="ECO:0000256" key="5">
    <source>
        <dbReference type="RuleBase" id="RU003560"/>
    </source>
</evidence>
<dbReference type="GO" id="GO:0008483">
    <property type="term" value="F:transaminase activity"/>
    <property type="evidence" value="ECO:0007669"/>
    <property type="project" value="UniProtKB-KW"/>
</dbReference>